<dbReference type="EMBL" id="JAODUP010000096">
    <property type="protein sequence ID" value="KAK2162562.1"/>
    <property type="molecule type" value="Genomic_DNA"/>
</dbReference>
<reference evidence="2" key="1">
    <citation type="journal article" date="2023" name="Mol. Biol. Evol.">
        <title>Third-Generation Sequencing Reveals the Adaptive Role of the Epigenome in Three Deep-Sea Polychaetes.</title>
        <authorList>
            <person name="Perez M."/>
            <person name="Aroh O."/>
            <person name="Sun Y."/>
            <person name="Lan Y."/>
            <person name="Juniper S.K."/>
            <person name="Young C.R."/>
            <person name="Angers B."/>
            <person name="Qian P.Y."/>
        </authorList>
    </citation>
    <scope>NUCLEOTIDE SEQUENCE</scope>
    <source>
        <strain evidence="2">P08H-3</strain>
    </source>
</reference>
<feature type="transmembrane region" description="Helical" evidence="1">
    <location>
        <begin position="144"/>
        <end position="163"/>
    </location>
</feature>
<keyword evidence="3" id="KW-1185">Reference proteome</keyword>
<feature type="transmembrane region" description="Helical" evidence="1">
    <location>
        <begin position="256"/>
        <end position="278"/>
    </location>
</feature>
<feature type="transmembrane region" description="Helical" evidence="1">
    <location>
        <begin position="38"/>
        <end position="59"/>
    </location>
</feature>
<dbReference type="InterPro" id="IPR039797">
    <property type="entry name" value="Pecanex"/>
</dbReference>
<feature type="transmembrane region" description="Helical" evidence="1">
    <location>
        <begin position="452"/>
        <end position="470"/>
    </location>
</feature>
<sequence length="703" mass="78257">MGSSTPLLNDYKKEFFLKRFPQTVLGGPKLKLGFCAPCYVYVGQVLIFLLPVLYGGIFTLLFELSLLQYDLAIYISGGLMVLSVLCIQITGRVTAWRKSSLVSPKHAHNNKNILLDEDDVEFDSCCGIKTLEFIMPAKKYICNLLLHAFLSGPMVGVATWYLFPSTLSSLFNNLGATVMLFIFGWLTVCVAQYSLSVGAPPETAIYGATDTYELYSLTRPLYVIVCLSIHVIHQLLLMSALSAIFFLIIYFLSSGYVMMALMAGFGYMLSIDIGGLIGQIVHKCKKNKVAHSEHTNTGFLWHWTWKESVFHISVTFVVGGLAGGMSYICTNYSSGAAGINNYIGLAIVGLLVLELILADIQKVYLCFGLVRNCVYPRSVMKSALFKLRKKKLNGFGYLRRVLVSFICPLLMLSYLALSFDFTSADSTMVPALNILGAFRAFRWIWQRTTCSLLEISVAQILALILAQNSTWVNLGLGVQLAVLSFTRNRAALVVDKLYFWFTLTITFWSDRKQRRPSSPGLIALNFIFFPLLLAIICLAALLAAPLLPLFTLPIFFIGYPRPLRFWPGTPGNSQSTCADTVYYQQVAPQIAQAFHNGFTSGSIGDASPGQHYLVRFQDRLVWVQVLERGFGYCTLSIKGMELQETSCHTVEATRVDDILEETFESSGGRCCIRNKYLLHTVCPCDVKFIKTYSDAKNQLTGGN</sequence>
<protein>
    <recommendedName>
        <fullName evidence="1">Pecanex-like protein</fullName>
    </recommendedName>
</protein>
<keyword evidence="1" id="KW-1133">Transmembrane helix</keyword>
<dbReference type="PANTHER" id="PTHR12372:SF6">
    <property type="entry name" value="PECANEX-LIKE PROTEIN 4"/>
    <property type="match status" value="1"/>
</dbReference>
<dbReference type="PANTHER" id="PTHR12372">
    <property type="entry name" value="PECANEX"/>
    <property type="match status" value="1"/>
</dbReference>
<name>A0AAD9N9Z8_9ANNE</name>
<feature type="transmembrane region" description="Helical" evidence="1">
    <location>
        <begin position="221"/>
        <end position="250"/>
    </location>
</feature>
<comment type="subcellular location">
    <subcellularLocation>
        <location evidence="1">Membrane</location>
        <topology evidence="1">Multi-pass membrane protein</topology>
    </subcellularLocation>
</comment>
<feature type="transmembrane region" description="Helical" evidence="1">
    <location>
        <begin position="71"/>
        <end position="91"/>
    </location>
</feature>
<dbReference type="Proteomes" id="UP001208570">
    <property type="component" value="Unassembled WGS sequence"/>
</dbReference>
<evidence type="ECO:0000313" key="2">
    <source>
        <dbReference type="EMBL" id="KAK2162562.1"/>
    </source>
</evidence>
<gene>
    <name evidence="2" type="ORF">LSH36_96g03026</name>
</gene>
<keyword evidence="1" id="KW-0812">Transmembrane</keyword>
<comment type="similarity">
    <text evidence="1">Belongs to the pecanex family.</text>
</comment>
<feature type="transmembrane region" description="Helical" evidence="1">
    <location>
        <begin position="309"/>
        <end position="327"/>
    </location>
</feature>
<evidence type="ECO:0000256" key="1">
    <source>
        <dbReference type="RuleBase" id="RU367089"/>
    </source>
</evidence>
<feature type="transmembrane region" description="Helical" evidence="1">
    <location>
        <begin position="175"/>
        <end position="195"/>
    </location>
</feature>
<accession>A0AAD9N9Z8</accession>
<dbReference type="AlphaFoldDB" id="A0AAD9N9Z8"/>
<organism evidence="2 3">
    <name type="scientific">Paralvinella palmiformis</name>
    <dbReference type="NCBI Taxonomy" id="53620"/>
    <lineage>
        <taxon>Eukaryota</taxon>
        <taxon>Metazoa</taxon>
        <taxon>Spiralia</taxon>
        <taxon>Lophotrochozoa</taxon>
        <taxon>Annelida</taxon>
        <taxon>Polychaeta</taxon>
        <taxon>Sedentaria</taxon>
        <taxon>Canalipalpata</taxon>
        <taxon>Terebellida</taxon>
        <taxon>Terebelliformia</taxon>
        <taxon>Alvinellidae</taxon>
        <taxon>Paralvinella</taxon>
    </lineage>
</organism>
<evidence type="ECO:0000313" key="3">
    <source>
        <dbReference type="Proteomes" id="UP001208570"/>
    </source>
</evidence>
<proteinExistence type="inferred from homology"/>
<feature type="transmembrane region" description="Helical" evidence="1">
    <location>
        <begin position="521"/>
        <end position="547"/>
    </location>
</feature>
<comment type="caution">
    <text evidence="2">The sequence shown here is derived from an EMBL/GenBank/DDBJ whole genome shotgun (WGS) entry which is preliminary data.</text>
</comment>
<feature type="transmembrane region" description="Helical" evidence="1">
    <location>
        <begin position="339"/>
        <end position="357"/>
    </location>
</feature>
<dbReference type="GO" id="GO:0016020">
    <property type="term" value="C:membrane"/>
    <property type="evidence" value="ECO:0007669"/>
    <property type="project" value="UniProtKB-SubCell"/>
</dbReference>
<feature type="transmembrane region" description="Helical" evidence="1">
    <location>
        <begin position="397"/>
        <end position="416"/>
    </location>
</feature>
<keyword evidence="1" id="KW-0472">Membrane</keyword>